<dbReference type="Gene3D" id="1.20.1250.20">
    <property type="entry name" value="MFS general substrate transporter like domains"/>
    <property type="match status" value="2"/>
</dbReference>
<feature type="transmembrane region" description="Helical" evidence="6">
    <location>
        <begin position="438"/>
        <end position="457"/>
    </location>
</feature>
<proteinExistence type="inferred from homology"/>
<feature type="transmembrane region" description="Helical" evidence="6">
    <location>
        <begin position="185"/>
        <end position="204"/>
    </location>
</feature>
<evidence type="ECO:0000256" key="2">
    <source>
        <dbReference type="ARBA" id="ARBA00005982"/>
    </source>
</evidence>
<evidence type="ECO:0000256" key="1">
    <source>
        <dbReference type="ARBA" id="ARBA00004141"/>
    </source>
</evidence>
<dbReference type="AlphaFoldDB" id="A0AAD9LHL0"/>
<feature type="transmembrane region" description="Helical" evidence="6">
    <location>
        <begin position="526"/>
        <end position="546"/>
    </location>
</feature>
<dbReference type="Proteomes" id="UP001259832">
    <property type="component" value="Unassembled WGS sequence"/>
</dbReference>
<keyword evidence="5 6" id="KW-0472">Membrane</keyword>
<dbReference type="GO" id="GO:0016020">
    <property type="term" value="C:membrane"/>
    <property type="evidence" value="ECO:0007669"/>
    <property type="project" value="UniProtKB-SubCell"/>
</dbReference>
<dbReference type="InterPro" id="IPR036259">
    <property type="entry name" value="MFS_trans_sf"/>
</dbReference>
<feature type="transmembrane region" description="Helical" evidence="6">
    <location>
        <begin position="743"/>
        <end position="763"/>
    </location>
</feature>
<feature type="transmembrane region" description="Helical" evidence="6">
    <location>
        <begin position="1037"/>
        <end position="1058"/>
    </location>
</feature>
<feature type="transmembrane region" description="Helical" evidence="6">
    <location>
        <begin position="705"/>
        <end position="731"/>
    </location>
</feature>
<dbReference type="InterPro" id="IPR000109">
    <property type="entry name" value="POT_fam"/>
</dbReference>
<evidence type="ECO:0000256" key="5">
    <source>
        <dbReference type="ARBA" id="ARBA00023136"/>
    </source>
</evidence>
<feature type="transmembrane region" description="Helical" evidence="6">
    <location>
        <begin position="1160"/>
        <end position="1178"/>
    </location>
</feature>
<dbReference type="Pfam" id="PF00854">
    <property type="entry name" value="PTR2"/>
    <property type="match status" value="2"/>
</dbReference>
<comment type="similarity">
    <text evidence="2">Belongs to the major facilitator superfamily. Proton-dependent oligopeptide transporter (POT/PTR) (TC 2.A.17) family.</text>
</comment>
<keyword evidence="3 6" id="KW-0812">Transmembrane</keyword>
<dbReference type="GO" id="GO:0022857">
    <property type="term" value="F:transmembrane transporter activity"/>
    <property type="evidence" value="ECO:0007669"/>
    <property type="project" value="InterPro"/>
</dbReference>
<feature type="transmembrane region" description="Helical" evidence="6">
    <location>
        <begin position="851"/>
        <end position="873"/>
    </location>
</feature>
<evidence type="ECO:0000256" key="4">
    <source>
        <dbReference type="ARBA" id="ARBA00022989"/>
    </source>
</evidence>
<feature type="transmembrane region" description="Helical" evidence="6">
    <location>
        <begin position="271"/>
        <end position="290"/>
    </location>
</feature>
<gene>
    <name evidence="7" type="ORF">P3T76_010419</name>
</gene>
<feature type="transmembrane region" description="Helical" evidence="6">
    <location>
        <begin position="1070"/>
        <end position="1092"/>
    </location>
</feature>
<organism evidence="7 8">
    <name type="scientific">Phytophthora citrophthora</name>
    <dbReference type="NCBI Taxonomy" id="4793"/>
    <lineage>
        <taxon>Eukaryota</taxon>
        <taxon>Sar</taxon>
        <taxon>Stramenopiles</taxon>
        <taxon>Oomycota</taxon>
        <taxon>Peronosporomycetes</taxon>
        <taxon>Peronosporales</taxon>
        <taxon>Peronosporaceae</taxon>
        <taxon>Phytophthora</taxon>
    </lineage>
</organism>
<dbReference type="PANTHER" id="PTHR11654">
    <property type="entry name" value="OLIGOPEPTIDE TRANSPORTER-RELATED"/>
    <property type="match status" value="1"/>
</dbReference>
<feature type="transmembrane region" description="Helical" evidence="6">
    <location>
        <begin position="906"/>
        <end position="925"/>
    </location>
</feature>
<feature type="transmembrane region" description="Helical" evidence="6">
    <location>
        <begin position="302"/>
        <end position="321"/>
    </location>
</feature>
<evidence type="ECO:0000313" key="7">
    <source>
        <dbReference type="EMBL" id="KAK1935724.1"/>
    </source>
</evidence>
<dbReference type="SUPFAM" id="SSF103473">
    <property type="entry name" value="MFS general substrate transporter"/>
    <property type="match status" value="4"/>
</dbReference>
<feature type="transmembrane region" description="Helical" evidence="6">
    <location>
        <begin position="216"/>
        <end position="238"/>
    </location>
</feature>
<feature type="transmembrane region" description="Helical" evidence="6">
    <location>
        <begin position="402"/>
        <end position="423"/>
    </location>
</feature>
<evidence type="ECO:0000256" key="6">
    <source>
        <dbReference type="SAM" id="Phobius"/>
    </source>
</evidence>
<name>A0AAD9LHL0_9STRA</name>
<feature type="transmembrane region" description="Helical" evidence="6">
    <location>
        <begin position="78"/>
        <end position="97"/>
    </location>
</feature>
<feature type="transmembrane region" description="Helical" evidence="6">
    <location>
        <begin position="775"/>
        <end position="799"/>
    </location>
</feature>
<feature type="transmembrane region" description="Helical" evidence="6">
    <location>
        <begin position="562"/>
        <end position="581"/>
    </location>
</feature>
<feature type="transmembrane region" description="Helical" evidence="6">
    <location>
        <begin position="668"/>
        <end position="685"/>
    </location>
</feature>
<feature type="transmembrane region" description="Helical" evidence="6">
    <location>
        <begin position="136"/>
        <end position="156"/>
    </location>
</feature>
<evidence type="ECO:0000313" key="8">
    <source>
        <dbReference type="Proteomes" id="UP001259832"/>
    </source>
</evidence>
<protein>
    <submittedName>
        <fullName evidence="7">Protein NRT1/ PTR FAMILY 8.3</fullName>
    </submittedName>
</protein>
<evidence type="ECO:0000256" key="3">
    <source>
        <dbReference type="ARBA" id="ARBA00022692"/>
    </source>
</evidence>
<accession>A0AAD9LHL0</accession>
<feature type="transmembrane region" description="Helical" evidence="6">
    <location>
        <begin position="937"/>
        <end position="956"/>
    </location>
</feature>
<dbReference type="EMBL" id="JASMQC010000022">
    <property type="protein sequence ID" value="KAK1935724.1"/>
    <property type="molecule type" value="Genomic_DNA"/>
</dbReference>
<sequence length="1256" mass="137607">MGVTSAPLKSPMGSPAVPYEPVQTMWEARPRKYKNVLFQVCSFILMMELAERLSYYGINQGLKNFMQKIGWSLVSASALKSTWTSICYLTPLFGAYLADERWGRFRTILTFGIWYCVGDFLVAIAAYPTIMTNSAAVNPIFIIGLFVGIGIGTGAIKSNVITLGADQFNPHDPSEVHQKETYFSYFYFCINIGSGFSYGYLSILCVDGSAQIPAEYGYFATYMICAVVMLVAIIMLCVGYPRYVFQPPNDRSISMMCQLGWANAKQTRKGLILVASSFSFLGALIVNVIAAFTTSSGNVGNVLSYVAAVLVLAGIVGWVYVGQDQSFLDASKVSQGGAFDDERVDGYKKLVRVLPYAAFTIIWNCAYDQTDANFQSITQQCDLRLDTSDPDSSQIPGAMLGVFDPIVIVICIPILDSIVYPAYTKWAGKSPSQFGKSAVGLLVAIVGIFWAGIFEVIRRNAGELRDANGNPILDGGSSQPMNDITWGAAVPNYIFIGLAECLINVTAYDLVYSSVPMSLKSMAQAVILFMSSMGSILTSVFTIMFSKSLPSDNLNEDHLENMFFTVGAVSVINFVFFVITMRKMNMGMSSSPELDHLGNEIQDLMDEKISVSSRHSVAATNANFDFKTKTQKRQSMGVTSAPLKSPMGSPAVPYEPVQTMWEARPRKYNSILFEVCIFILMMELAERLSYFGINQGLKNFMQKIGWSLVSASALKSTWTSICYLTPLFGAYLADERWGRFRTILTFGIWYCVGDFLVAIAAYPTIMTNSAAVNPIFIIGLFVGIGIGTGCIKSSVITLGADQFNPYDPSEVHQKETYFSYFYFCINVGSGVSYGYLSILCVEGSPQIPAEYGYFATYMICACVMAFAVLMLCVGYPRYVFQPPNDRSISMLCRLVWVNSKQTRKGLLLLLSMCFFLGALVVNVAAAFSASHGDIGNVLSYIAAVLVLAGVVSWVYIGQDQSFLDTSKVSMGGDFDDERIEGYKKLVRVLPYSAFTIIWNCAYDQTDANFQSITQQCDLRLDTSDPDSSQIPGAMLGVFDPIVIVICIPILDSIIYPAYHKWTGKPASQFGKAATGLAIAIVGLFWTGIFEVIRRNAGALQDANGEAILDGGSEQPMNDITWGAAVPNYIFIGLAECLINVTSYDLVYSSVPMSLKSMAQAVILFMSSMGSILTSVFTIMFSKSLPSDNLNEDHLENMFFTMGAVSAINFVCFVVVMKRMNMGMSSSPVLDTMGNEIPGLLDEKLSVSSRQSVATTK</sequence>
<keyword evidence="8" id="KW-1185">Reference proteome</keyword>
<comment type="caution">
    <text evidence="7">The sequence shown here is derived from an EMBL/GenBank/DDBJ whole genome shotgun (WGS) entry which is preliminary data.</text>
</comment>
<keyword evidence="4 6" id="KW-1133">Transmembrane helix</keyword>
<feature type="transmembrane region" description="Helical" evidence="6">
    <location>
        <begin position="109"/>
        <end position="130"/>
    </location>
</feature>
<comment type="subcellular location">
    <subcellularLocation>
        <location evidence="1">Membrane</location>
        <topology evidence="1">Multi-pass membrane protein</topology>
    </subcellularLocation>
</comment>
<feature type="transmembrane region" description="Helical" evidence="6">
    <location>
        <begin position="36"/>
        <end position="58"/>
    </location>
</feature>
<feature type="transmembrane region" description="Helical" evidence="6">
    <location>
        <begin position="820"/>
        <end position="839"/>
    </location>
</feature>
<reference evidence="7" key="1">
    <citation type="submission" date="2023-08" db="EMBL/GenBank/DDBJ databases">
        <title>Reference Genome Resource for the Citrus Pathogen Phytophthora citrophthora.</title>
        <authorList>
            <person name="Moller H."/>
            <person name="Coetzee B."/>
            <person name="Rose L.J."/>
            <person name="Van Niekerk J.M."/>
        </authorList>
    </citation>
    <scope>NUCLEOTIDE SEQUENCE</scope>
    <source>
        <strain evidence="7">STE-U-9442</strain>
    </source>
</reference>
<feature type="transmembrane region" description="Helical" evidence="6">
    <location>
        <begin position="1198"/>
        <end position="1216"/>
    </location>
</feature>